<dbReference type="RefSeq" id="WP_188752293.1">
    <property type="nucleotide sequence ID" value="NZ_BMIK01000011.1"/>
</dbReference>
<name>A0ABQ1M8Q9_9SPHI</name>
<dbReference type="Proteomes" id="UP000597338">
    <property type="component" value="Unassembled WGS sequence"/>
</dbReference>
<organism evidence="2 3">
    <name type="scientific">Parapedobacter defluvii</name>
    <dbReference type="NCBI Taxonomy" id="2045106"/>
    <lineage>
        <taxon>Bacteria</taxon>
        <taxon>Pseudomonadati</taxon>
        <taxon>Bacteroidota</taxon>
        <taxon>Sphingobacteriia</taxon>
        <taxon>Sphingobacteriales</taxon>
        <taxon>Sphingobacteriaceae</taxon>
        <taxon>Parapedobacter</taxon>
    </lineage>
</organism>
<reference evidence="3" key="1">
    <citation type="journal article" date="2019" name="Int. J. Syst. Evol. Microbiol.">
        <title>The Global Catalogue of Microorganisms (GCM) 10K type strain sequencing project: providing services to taxonomists for standard genome sequencing and annotation.</title>
        <authorList>
            <consortium name="The Broad Institute Genomics Platform"/>
            <consortium name="The Broad Institute Genome Sequencing Center for Infectious Disease"/>
            <person name="Wu L."/>
            <person name="Ma J."/>
        </authorList>
    </citation>
    <scope>NUCLEOTIDE SEQUENCE [LARGE SCALE GENOMIC DNA]</scope>
    <source>
        <strain evidence="3">CGMCC 1.15342</strain>
    </source>
</reference>
<evidence type="ECO:0000259" key="1">
    <source>
        <dbReference type="Pfam" id="PF13847"/>
    </source>
</evidence>
<accession>A0ABQ1M8Q9</accession>
<dbReference type="InterPro" id="IPR025714">
    <property type="entry name" value="Methyltranfer_dom"/>
</dbReference>
<evidence type="ECO:0000313" key="3">
    <source>
        <dbReference type="Proteomes" id="UP000597338"/>
    </source>
</evidence>
<proteinExistence type="predicted"/>
<dbReference type="Pfam" id="PF13847">
    <property type="entry name" value="Methyltransf_31"/>
    <property type="match status" value="1"/>
</dbReference>
<dbReference type="SUPFAM" id="SSF53335">
    <property type="entry name" value="S-adenosyl-L-methionine-dependent methyltransferases"/>
    <property type="match status" value="1"/>
</dbReference>
<feature type="domain" description="Methyltransferase" evidence="1">
    <location>
        <begin position="23"/>
        <end position="124"/>
    </location>
</feature>
<evidence type="ECO:0000313" key="2">
    <source>
        <dbReference type="EMBL" id="GGC36649.1"/>
    </source>
</evidence>
<protein>
    <recommendedName>
        <fullName evidence="1">Methyltransferase domain-containing protein</fullName>
    </recommendedName>
</protein>
<comment type="caution">
    <text evidence="2">The sequence shown here is derived from an EMBL/GenBank/DDBJ whole genome shotgun (WGS) entry which is preliminary data.</text>
</comment>
<keyword evidence="3" id="KW-1185">Reference proteome</keyword>
<dbReference type="InterPro" id="IPR029063">
    <property type="entry name" value="SAM-dependent_MTases_sf"/>
</dbReference>
<dbReference type="PANTHER" id="PTHR43861:SF1">
    <property type="entry name" value="TRANS-ACONITATE 2-METHYLTRANSFERASE"/>
    <property type="match status" value="1"/>
</dbReference>
<dbReference type="Gene3D" id="3.40.50.150">
    <property type="entry name" value="Vaccinia Virus protein VP39"/>
    <property type="match status" value="1"/>
</dbReference>
<gene>
    <name evidence="2" type="ORF">GCM10011386_30970</name>
</gene>
<sequence length="170" mass="19406">MDKWSSLIQDAFSDFSVPQRWADLGCGEGTFTYALGSLLPDGSMLYAIDAEPQKLNKREGGTDITFRQMDFEREPLPLQDLDGIMLANALHYVHDKKTLIGRLSHSCKPQHAFLIVEYDTLTANPWVPYPIDFPTLVTLFQRVGYRKVVRLGERKSRYGGKMYAAWIEND</sequence>
<dbReference type="EMBL" id="BMIK01000011">
    <property type="protein sequence ID" value="GGC36649.1"/>
    <property type="molecule type" value="Genomic_DNA"/>
</dbReference>
<dbReference type="PANTHER" id="PTHR43861">
    <property type="entry name" value="TRANS-ACONITATE 2-METHYLTRANSFERASE-RELATED"/>
    <property type="match status" value="1"/>
</dbReference>
<dbReference type="CDD" id="cd02440">
    <property type="entry name" value="AdoMet_MTases"/>
    <property type="match status" value="1"/>
</dbReference>